<dbReference type="HOGENOM" id="CLU_3347516_0_0_6"/>
<reference evidence="1 2" key="1">
    <citation type="journal article" date="2012" name="J. Bacteriol.">
        <title>Complete Genome Sequence of the Naphthalene-Degrading Pseudomonas putida Strain ND6.</title>
        <authorList>
            <person name="Li S."/>
            <person name="Zhao H."/>
            <person name="Li Y."/>
            <person name="Niu S."/>
            <person name="Cai B."/>
        </authorList>
    </citation>
    <scope>NUCLEOTIDE SEQUENCE [LARGE SCALE GENOMIC DNA]</scope>
    <source>
        <strain evidence="1 2">ND6</strain>
    </source>
</reference>
<sequence length="37" mass="4164">MAGIIRVFVAQVLFNADCRLDFSKLACVLHRITCLIL</sequence>
<evidence type="ECO:0000313" key="2">
    <source>
        <dbReference type="Proteomes" id="UP000005268"/>
    </source>
</evidence>
<evidence type="ECO:0000313" key="1">
    <source>
        <dbReference type="EMBL" id="AFK71961.1"/>
    </source>
</evidence>
<dbReference type="KEGG" id="ppi:YSA_09574"/>
<dbReference type="AlphaFoldDB" id="I3V2J0"/>
<accession>I3V2J0</accession>
<gene>
    <name evidence="1" type="ORF">YSA_09574</name>
</gene>
<dbReference type="Proteomes" id="UP000005268">
    <property type="component" value="Chromosome"/>
</dbReference>
<organism evidence="1 2">
    <name type="scientific">Pseudomonas putida ND6</name>
    <dbReference type="NCBI Taxonomy" id="231023"/>
    <lineage>
        <taxon>Bacteria</taxon>
        <taxon>Pseudomonadati</taxon>
        <taxon>Pseudomonadota</taxon>
        <taxon>Gammaproteobacteria</taxon>
        <taxon>Pseudomonadales</taxon>
        <taxon>Pseudomonadaceae</taxon>
        <taxon>Pseudomonas</taxon>
    </lineage>
</organism>
<protein>
    <submittedName>
        <fullName evidence="1">Uncharacterized protein</fullName>
    </submittedName>
</protein>
<proteinExistence type="predicted"/>
<name>I3V2J0_PSEPU</name>
<dbReference type="EMBL" id="CP003588">
    <property type="protein sequence ID" value="AFK71961.1"/>
    <property type="molecule type" value="Genomic_DNA"/>
</dbReference>